<protein>
    <submittedName>
        <fullName evidence="3">NADPH oxidase</fullName>
    </submittedName>
</protein>
<dbReference type="GO" id="GO:0016491">
    <property type="term" value="F:oxidoreductase activity"/>
    <property type="evidence" value="ECO:0007669"/>
    <property type="project" value="UniProtKB-KW"/>
</dbReference>
<evidence type="ECO:0000313" key="4">
    <source>
        <dbReference type="Proteomes" id="UP000615446"/>
    </source>
</evidence>
<dbReference type="Proteomes" id="UP000615446">
    <property type="component" value="Unassembled WGS sequence"/>
</dbReference>
<keyword evidence="1" id="KW-0560">Oxidoreductase</keyword>
<dbReference type="OrthoDB" id="167398at2759"/>
<dbReference type="AlphaFoldDB" id="A0A8H3LJ06"/>
<dbReference type="Gene3D" id="3.40.50.80">
    <property type="entry name" value="Nucleotide-binding domain of ferredoxin-NADP reductase (FNR) module"/>
    <property type="match status" value="1"/>
</dbReference>
<evidence type="ECO:0000313" key="3">
    <source>
        <dbReference type="EMBL" id="GES89468.1"/>
    </source>
</evidence>
<proteinExistence type="predicted"/>
<evidence type="ECO:0000259" key="2">
    <source>
        <dbReference type="Pfam" id="PF08030"/>
    </source>
</evidence>
<feature type="domain" description="Ferric reductase NAD binding" evidence="2">
    <location>
        <begin position="79"/>
        <end position="141"/>
    </location>
</feature>
<dbReference type="InterPro" id="IPR013121">
    <property type="entry name" value="Fe_red_NAD-bd_6"/>
</dbReference>
<name>A0A8H3LJ06_9GLOM</name>
<organism evidence="3 4">
    <name type="scientific">Rhizophagus clarus</name>
    <dbReference type="NCBI Taxonomy" id="94130"/>
    <lineage>
        <taxon>Eukaryota</taxon>
        <taxon>Fungi</taxon>
        <taxon>Fungi incertae sedis</taxon>
        <taxon>Mucoromycota</taxon>
        <taxon>Glomeromycotina</taxon>
        <taxon>Glomeromycetes</taxon>
        <taxon>Glomerales</taxon>
        <taxon>Glomeraceae</taxon>
        <taxon>Rhizophagus</taxon>
    </lineage>
</organism>
<accession>A0A8H3LJ06</accession>
<sequence length="153" mass="18043">MVLIYTSAHHSIRQQSFIGDFTEELDEVLGRNVLTEKDYIPKELPKLHIDGPFSAPTENVLIMKLQFWSVMVLVYQHKNNRLSKLRCVEFFWIYHDTGSFEWFQSLLKTLEVTQLEEEFLKFHIYLTLKLPKSTIQNIVINNGSSFYDPLTDL</sequence>
<dbReference type="EMBL" id="BLAL01000187">
    <property type="protein sequence ID" value="GES89468.1"/>
    <property type="molecule type" value="Genomic_DNA"/>
</dbReference>
<comment type="caution">
    <text evidence="3">The sequence shown here is derived from an EMBL/GenBank/DDBJ whole genome shotgun (WGS) entry which is preliminary data.</text>
</comment>
<dbReference type="InterPro" id="IPR039261">
    <property type="entry name" value="FNR_nucleotide-bd"/>
</dbReference>
<evidence type="ECO:0000256" key="1">
    <source>
        <dbReference type="ARBA" id="ARBA00023002"/>
    </source>
</evidence>
<dbReference type="Pfam" id="PF08030">
    <property type="entry name" value="NAD_binding_6"/>
    <property type="match status" value="1"/>
</dbReference>
<reference evidence="3" key="1">
    <citation type="submission" date="2019-10" db="EMBL/GenBank/DDBJ databases">
        <title>Conservation and host-specific expression of non-tandemly repeated heterogenous ribosome RNA gene in arbuscular mycorrhizal fungi.</title>
        <authorList>
            <person name="Maeda T."/>
            <person name="Kobayashi Y."/>
            <person name="Nakagawa T."/>
            <person name="Ezawa T."/>
            <person name="Yamaguchi K."/>
            <person name="Bino T."/>
            <person name="Nishimoto Y."/>
            <person name="Shigenobu S."/>
            <person name="Kawaguchi M."/>
        </authorList>
    </citation>
    <scope>NUCLEOTIDE SEQUENCE</scope>
    <source>
        <strain evidence="3">HR1</strain>
    </source>
</reference>
<gene>
    <name evidence="3" type="ORF">RCL2_001636800</name>
</gene>